<keyword evidence="2" id="KW-0812">Transmembrane</keyword>
<dbReference type="EMBL" id="JARBDR010000246">
    <property type="protein sequence ID" value="KAJ8316821.1"/>
    <property type="molecule type" value="Genomic_DNA"/>
</dbReference>
<reference evidence="3 4" key="1">
    <citation type="submission" date="2022-12" db="EMBL/GenBank/DDBJ databases">
        <title>Chromosome-level genome of Tegillarca granosa.</title>
        <authorList>
            <person name="Kim J."/>
        </authorList>
    </citation>
    <scope>NUCLEOTIDE SEQUENCE [LARGE SCALE GENOMIC DNA]</scope>
    <source>
        <strain evidence="3">Teg-2019</strain>
        <tissue evidence="3">Adductor muscle</tissue>
    </source>
</reference>
<feature type="transmembrane region" description="Helical" evidence="2">
    <location>
        <begin position="129"/>
        <end position="153"/>
    </location>
</feature>
<gene>
    <name evidence="3" type="ORF">KUTeg_004725</name>
</gene>
<feature type="region of interest" description="Disordered" evidence="1">
    <location>
        <begin position="181"/>
        <end position="279"/>
    </location>
</feature>
<comment type="caution">
    <text evidence="3">The sequence shown here is derived from an EMBL/GenBank/DDBJ whole genome shotgun (WGS) entry which is preliminary data.</text>
</comment>
<feature type="compositionally biased region" description="Basic and acidic residues" evidence="1">
    <location>
        <begin position="198"/>
        <end position="213"/>
    </location>
</feature>
<protein>
    <submittedName>
        <fullName evidence="3">Uncharacterized protein</fullName>
    </submittedName>
</protein>
<evidence type="ECO:0000313" key="4">
    <source>
        <dbReference type="Proteomes" id="UP001217089"/>
    </source>
</evidence>
<feature type="compositionally biased region" description="Polar residues" evidence="1">
    <location>
        <begin position="245"/>
        <end position="279"/>
    </location>
</feature>
<keyword evidence="4" id="KW-1185">Reference proteome</keyword>
<proteinExistence type="predicted"/>
<organism evidence="3 4">
    <name type="scientific">Tegillarca granosa</name>
    <name type="common">Malaysian cockle</name>
    <name type="synonym">Anadara granosa</name>
    <dbReference type="NCBI Taxonomy" id="220873"/>
    <lineage>
        <taxon>Eukaryota</taxon>
        <taxon>Metazoa</taxon>
        <taxon>Spiralia</taxon>
        <taxon>Lophotrochozoa</taxon>
        <taxon>Mollusca</taxon>
        <taxon>Bivalvia</taxon>
        <taxon>Autobranchia</taxon>
        <taxon>Pteriomorphia</taxon>
        <taxon>Arcoida</taxon>
        <taxon>Arcoidea</taxon>
        <taxon>Arcidae</taxon>
        <taxon>Tegillarca</taxon>
    </lineage>
</organism>
<name>A0ABQ9FHN0_TEGGR</name>
<evidence type="ECO:0000256" key="2">
    <source>
        <dbReference type="SAM" id="Phobius"/>
    </source>
</evidence>
<keyword evidence="2" id="KW-0472">Membrane</keyword>
<dbReference type="Proteomes" id="UP001217089">
    <property type="component" value="Unassembled WGS sequence"/>
</dbReference>
<sequence length="279" mass="31868">MPTLTCDIFQIKQAIKNYHIRESSVQIYSMSPIHESNPRVQSSPRVQVMSPVQESNPIQESNPVHILHFAANYEIFIPETRTCFFHFHKSKSIGYFRMETSRVLVEEIDFSAPSFCPKDERCNDMFMEFIYIVVIPGGLVLILALLLSIIMCCSGTKRIQMDRYLSLRRASHSLRELSRKRDTPLIDHSGMGGSLQTLERDRFRRGAQGRDRCQSAPGTLQRDRRRYHREATTPPPGYHLPPDYSSLSGRNGTVNRPGSLTASAYQEDSSDQDTLLTPQ</sequence>
<evidence type="ECO:0000313" key="3">
    <source>
        <dbReference type="EMBL" id="KAJ8316821.1"/>
    </source>
</evidence>
<evidence type="ECO:0000256" key="1">
    <source>
        <dbReference type="SAM" id="MobiDB-lite"/>
    </source>
</evidence>
<keyword evidence="2" id="KW-1133">Transmembrane helix</keyword>
<accession>A0ABQ9FHN0</accession>